<evidence type="ECO:0000313" key="2">
    <source>
        <dbReference type="EMBL" id="GMH72788.1"/>
    </source>
</evidence>
<keyword evidence="3" id="KW-1185">Reference proteome</keyword>
<organism evidence="2 3">
    <name type="scientific">Triparma strigata</name>
    <dbReference type="NCBI Taxonomy" id="1606541"/>
    <lineage>
        <taxon>Eukaryota</taxon>
        <taxon>Sar</taxon>
        <taxon>Stramenopiles</taxon>
        <taxon>Ochrophyta</taxon>
        <taxon>Bolidophyceae</taxon>
        <taxon>Parmales</taxon>
        <taxon>Triparmaceae</taxon>
        <taxon>Triparma</taxon>
    </lineage>
</organism>
<protein>
    <submittedName>
        <fullName evidence="2">Uncharacterized protein</fullName>
    </submittedName>
</protein>
<feature type="chain" id="PRO_5040906742" evidence="1">
    <location>
        <begin position="16"/>
        <end position="387"/>
    </location>
</feature>
<proteinExistence type="predicted"/>
<sequence length="387" mass="41007">MKFTSLFALFASAQAQEWSNVYPNAADFLFGVATDATNANVMHSTGGVNGVGGVVVYTLDGGQTFNGTKLPSALGLSMGIASDGDDIFTVGFPSSAYSHDRGATFSETPPSPTTNPLLSQAAASDSGAFYVTGMLLGGRNGVSRSTDGGETFESFVIDKDSISTIARYGSFVGDTWYVTGGTWPADEDVNKDKSERMLTKRFTAEGHYKPQMKRGDGDDDGADSTFVAEIAKSTDGGKTWSNVFEDVGNFYFNGIDCLDSMTCVAVGESDADSPDPGSRVWSTTDGGQTWVENFKTSDPQESLFTAKFVSKDEIWAVGGNVSNRQFLGRVWSSTDWAEKGEDSSWADVGGIDNAWLTDIGMAGEDGDAFAVALTIQSTASVFKYTAA</sequence>
<name>A0A9W7APH2_9STRA</name>
<feature type="signal peptide" evidence="1">
    <location>
        <begin position="1"/>
        <end position="15"/>
    </location>
</feature>
<evidence type="ECO:0000256" key="1">
    <source>
        <dbReference type="SAM" id="SignalP"/>
    </source>
</evidence>
<dbReference type="AlphaFoldDB" id="A0A9W7APH2"/>
<dbReference type="EMBL" id="BRXY01000159">
    <property type="protein sequence ID" value="GMH72788.1"/>
    <property type="molecule type" value="Genomic_DNA"/>
</dbReference>
<dbReference type="OrthoDB" id="3679835at2759"/>
<evidence type="ECO:0000313" key="3">
    <source>
        <dbReference type="Proteomes" id="UP001165085"/>
    </source>
</evidence>
<keyword evidence="1" id="KW-0732">Signal</keyword>
<comment type="caution">
    <text evidence="2">The sequence shown here is derived from an EMBL/GenBank/DDBJ whole genome shotgun (WGS) entry which is preliminary data.</text>
</comment>
<dbReference type="SUPFAM" id="SSF110296">
    <property type="entry name" value="Oligoxyloglucan reducing end-specific cellobiohydrolase"/>
    <property type="match status" value="2"/>
</dbReference>
<reference evidence="3" key="1">
    <citation type="journal article" date="2023" name="Commun. Biol.">
        <title>Genome analysis of Parmales, the sister group of diatoms, reveals the evolutionary specialization of diatoms from phago-mixotrophs to photoautotrophs.</title>
        <authorList>
            <person name="Ban H."/>
            <person name="Sato S."/>
            <person name="Yoshikawa S."/>
            <person name="Yamada K."/>
            <person name="Nakamura Y."/>
            <person name="Ichinomiya M."/>
            <person name="Sato N."/>
            <person name="Blanc-Mathieu R."/>
            <person name="Endo H."/>
            <person name="Kuwata A."/>
            <person name="Ogata H."/>
        </authorList>
    </citation>
    <scope>NUCLEOTIDE SEQUENCE [LARGE SCALE GENOMIC DNA]</scope>
    <source>
        <strain evidence="3">NIES 3701</strain>
    </source>
</reference>
<dbReference type="Gene3D" id="2.130.10.10">
    <property type="entry name" value="YVTN repeat-like/Quinoprotein amine dehydrogenase"/>
    <property type="match status" value="2"/>
</dbReference>
<accession>A0A9W7APH2</accession>
<dbReference type="Proteomes" id="UP001165085">
    <property type="component" value="Unassembled WGS sequence"/>
</dbReference>
<dbReference type="InterPro" id="IPR015943">
    <property type="entry name" value="WD40/YVTN_repeat-like_dom_sf"/>
</dbReference>
<gene>
    <name evidence="2" type="ORF">TrST_g12132</name>
</gene>